<dbReference type="PANTHER" id="PTHR35526">
    <property type="entry name" value="ANTI-SIGMA-F FACTOR RSBW-RELATED"/>
    <property type="match status" value="1"/>
</dbReference>
<name>A0ABW3CU69_9ACTN</name>
<evidence type="ECO:0000313" key="3">
    <source>
        <dbReference type="EMBL" id="MFD0857332.1"/>
    </source>
</evidence>
<sequence>MTRLAEARPPGLTYRLILTADVTTIRVARKLAEVALTNWNLCHLHLAVTTVVSELATNASKEASGSEIEIALFLRDGWLRLEVWDRLDVIPEVPAELDLDAEGGRGLWVAEHRADKFGIDPHPDTGGKTVWTMWMCGGSETTDVPA</sequence>
<keyword evidence="1" id="KW-0723">Serine/threonine-protein kinase</keyword>
<dbReference type="Proteomes" id="UP001597083">
    <property type="component" value="Unassembled WGS sequence"/>
</dbReference>
<keyword evidence="1" id="KW-0418">Kinase</keyword>
<dbReference type="Gene3D" id="3.30.565.10">
    <property type="entry name" value="Histidine kinase-like ATPase, C-terminal domain"/>
    <property type="match status" value="1"/>
</dbReference>
<dbReference type="InterPro" id="IPR036890">
    <property type="entry name" value="HATPase_C_sf"/>
</dbReference>
<dbReference type="GO" id="GO:0005524">
    <property type="term" value="F:ATP binding"/>
    <property type="evidence" value="ECO:0007669"/>
    <property type="project" value="UniProtKB-KW"/>
</dbReference>
<evidence type="ECO:0000256" key="1">
    <source>
        <dbReference type="ARBA" id="ARBA00022527"/>
    </source>
</evidence>
<protein>
    <submittedName>
        <fullName evidence="3">ATP-binding protein</fullName>
    </submittedName>
</protein>
<dbReference type="InterPro" id="IPR003594">
    <property type="entry name" value="HATPase_dom"/>
</dbReference>
<organism evidence="3 4">
    <name type="scientific">Actinomadura adrarensis</name>
    <dbReference type="NCBI Taxonomy" id="1819600"/>
    <lineage>
        <taxon>Bacteria</taxon>
        <taxon>Bacillati</taxon>
        <taxon>Actinomycetota</taxon>
        <taxon>Actinomycetes</taxon>
        <taxon>Streptosporangiales</taxon>
        <taxon>Thermomonosporaceae</taxon>
        <taxon>Actinomadura</taxon>
    </lineage>
</organism>
<dbReference type="InterPro" id="IPR050267">
    <property type="entry name" value="Anti-sigma-factor_SerPK"/>
</dbReference>
<dbReference type="CDD" id="cd16936">
    <property type="entry name" value="HATPase_RsbW-like"/>
    <property type="match status" value="1"/>
</dbReference>
<evidence type="ECO:0000313" key="4">
    <source>
        <dbReference type="Proteomes" id="UP001597083"/>
    </source>
</evidence>
<feature type="domain" description="Histidine kinase/HSP90-like ATPase" evidence="2">
    <location>
        <begin position="19"/>
        <end position="132"/>
    </location>
</feature>
<dbReference type="SUPFAM" id="SSF55874">
    <property type="entry name" value="ATPase domain of HSP90 chaperone/DNA topoisomerase II/histidine kinase"/>
    <property type="match status" value="1"/>
</dbReference>
<keyword evidence="1" id="KW-0808">Transferase</keyword>
<keyword evidence="4" id="KW-1185">Reference proteome</keyword>
<dbReference type="Pfam" id="PF13581">
    <property type="entry name" value="HATPase_c_2"/>
    <property type="match status" value="1"/>
</dbReference>
<proteinExistence type="predicted"/>
<dbReference type="PANTHER" id="PTHR35526:SF3">
    <property type="entry name" value="ANTI-SIGMA-F FACTOR RSBW"/>
    <property type="match status" value="1"/>
</dbReference>
<gene>
    <name evidence="3" type="ORF">ACFQ07_34330</name>
</gene>
<evidence type="ECO:0000259" key="2">
    <source>
        <dbReference type="Pfam" id="PF13581"/>
    </source>
</evidence>
<keyword evidence="3" id="KW-0547">Nucleotide-binding</keyword>
<keyword evidence="3" id="KW-0067">ATP-binding</keyword>
<reference evidence="4" key="1">
    <citation type="journal article" date="2019" name="Int. J. Syst. Evol. Microbiol.">
        <title>The Global Catalogue of Microorganisms (GCM) 10K type strain sequencing project: providing services to taxonomists for standard genome sequencing and annotation.</title>
        <authorList>
            <consortium name="The Broad Institute Genomics Platform"/>
            <consortium name="The Broad Institute Genome Sequencing Center for Infectious Disease"/>
            <person name="Wu L."/>
            <person name="Ma J."/>
        </authorList>
    </citation>
    <scope>NUCLEOTIDE SEQUENCE [LARGE SCALE GENOMIC DNA]</scope>
    <source>
        <strain evidence="4">JCM 31696</strain>
    </source>
</reference>
<comment type="caution">
    <text evidence="3">The sequence shown here is derived from an EMBL/GenBank/DDBJ whole genome shotgun (WGS) entry which is preliminary data.</text>
</comment>
<dbReference type="EMBL" id="JBHTIR010004403">
    <property type="protein sequence ID" value="MFD0857332.1"/>
    <property type="molecule type" value="Genomic_DNA"/>
</dbReference>
<accession>A0ABW3CU69</accession>